<organism evidence="2 3">
    <name type="scientific">Punica granatum</name>
    <name type="common">Pomegranate</name>
    <dbReference type="NCBI Taxonomy" id="22663"/>
    <lineage>
        <taxon>Eukaryota</taxon>
        <taxon>Viridiplantae</taxon>
        <taxon>Streptophyta</taxon>
        <taxon>Embryophyta</taxon>
        <taxon>Tracheophyta</taxon>
        <taxon>Spermatophyta</taxon>
        <taxon>Magnoliopsida</taxon>
        <taxon>eudicotyledons</taxon>
        <taxon>Gunneridae</taxon>
        <taxon>Pentapetalae</taxon>
        <taxon>rosids</taxon>
        <taxon>malvids</taxon>
        <taxon>Myrtales</taxon>
        <taxon>Lythraceae</taxon>
        <taxon>Punica</taxon>
    </lineage>
</organism>
<gene>
    <name evidence="2" type="ORF">CRG98_011524</name>
</gene>
<dbReference type="EMBL" id="PGOL01000571">
    <property type="protein sequence ID" value="PKI67928.1"/>
    <property type="molecule type" value="Genomic_DNA"/>
</dbReference>
<comment type="caution">
    <text evidence="2">The sequence shown here is derived from an EMBL/GenBank/DDBJ whole genome shotgun (WGS) entry which is preliminary data.</text>
</comment>
<name>A0A2I0KHF9_PUNGR</name>
<accession>A0A2I0KHF9</accession>
<dbReference type="AlphaFoldDB" id="A0A2I0KHF9"/>
<dbReference type="Proteomes" id="UP000233551">
    <property type="component" value="Unassembled WGS sequence"/>
</dbReference>
<keyword evidence="3" id="KW-1185">Reference proteome</keyword>
<evidence type="ECO:0000313" key="3">
    <source>
        <dbReference type="Proteomes" id="UP000233551"/>
    </source>
</evidence>
<feature type="region of interest" description="Disordered" evidence="1">
    <location>
        <begin position="57"/>
        <end position="79"/>
    </location>
</feature>
<evidence type="ECO:0000313" key="2">
    <source>
        <dbReference type="EMBL" id="PKI67928.1"/>
    </source>
</evidence>
<sequence length="79" mass="9349">MQQDTESGRSNSSLEHQKMIVTRREERLEYRSWWRSTGEGDNEVVNRWQMATMEKRAKMEQSNGPVEKRMAYNQVGKGL</sequence>
<protein>
    <submittedName>
        <fullName evidence="2">Uncharacterized protein</fullName>
    </submittedName>
</protein>
<reference evidence="2 3" key="1">
    <citation type="submission" date="2017-11" db="EMBL/GenBank/DDBJ databases">
        <title>De-novo sequencing of pomegranate (Punica granatum L.) genome.</title>
        <authorList>
            <person name="Akparov Z."/>
            <person name="Amiraslanov A."/>
            <person name="Hajiyeva S."/>
            <person name="Abbasov M."/>
            <person name="Kaur K."/>
            <person name="Hamwieh A."/>
            <person name="Solovyev V."/>
            <person name="Salamov A."/>
            <person name="Braich B."/>
            <person name="Kosarev P."/>
            <person name="Mahmoud A."/>
            <person name="Hajiyev E."/>
            <person name="Babayeva S."/>
            <person name="Izzatullayeva V."/>
            <person name="Mammadov A."/>
            <person name="Mammadov A."/>
            <person name="Sharifova S."/>
            <person name="Ojaghi J."/>
            <person name="Eynullazada K."/>
            <person name="Bayramov B."/>
            <person name="Abdulazimova A."/>
            <person name="Shahmuradov I."/>
        </authorList>
    </citation>
    <scope>NUCLEOTIDE SEQUENCE [LARGE SCALE GENOMIC DNA]</scope>
    <source>
        <strain evidence="3">cv. AG2017</strain>
        <tissue evidence="2">Leaf</tissue>
    </source>
</reference>
<proteinExistence type="predicted"/>
<evidence type="ECO:0000256" key="1">
    <source>
        <dbReference type="SAM" id="MobiDB-lite"/>
    </source>
</evidence>